<dbReference type="EMBL" id="JADEWC010000014">
    <property type="protein sequence ID" value="MBE9222607.1"/>
    <property type="molecule type" value="Genomic_DNA"/>
</dbReference>
<evidence type="ECO:0000313" key="1">
    <source>
        <dbReference type="EMBL" id="MBE9222607.1"/>
    </source>
</evidence>
<proteinExistence type="predicted"/>
<organism evidence="1 2">
    <name type="scientific">Cyanobacterium stanieri LEGE 03274</name>
    <dbReference type="NCBI Taxonomy" id="1828756"/>
    <lineage>
        <taxon>Bacteria</taxon>
        <taxon>Bacillati</taxon>
        <taxon>Cyanobacteriota</taxon>
        <taxon>Cyanophyceae</taxon>
        <taxon>Oscillatoriophycideae</taxon>
        <taxon>Chroococcales</taxon>
        <taxon>Geminocystaceae</taxon>
        <taxon>Cyanobacterium</taxon>
    </lineage>
</organism>
<accession>A0ABR9V442</accession>
<gene>
    <name evidence="1" type="ORF">IQ215_07840</name>
</gene>
<name>A0ABR9V442_9CHRO</name>
<dbReference type="Proteomes" id="UP000654604">
    <property type="component" value="Unassembled WGS sequence"/>
</dbReference>
<dbReference type="RefSeq" id="WP_193800761.1">
    <property type="nucleotide sequence ID" value="NZ_JADEWC010000014.1"/>
</dbReference>
<reference evidence="1 2" key="1">
    <citation type="submission" date="2020-10" db="EMBL/GenBank/DDBJ databases">
        <authorList>
            <person name="Castelo-Branco R."/>
            <person name="Eusebio N."/>
            <person name="Adriana R."/>
            <person name="Vieira A."/>
            <person name="Brugerolle De Fraissinette N."/>
            <person name="Rezende De Castro R."/>
            <person name="Schneider M.P."/>
            <person name="Vasconcelos V."/>
            <person name="Leao P.N."/>
        </authorList>
    </citation>
    <scope>NUCLEOTIDE SEQUENCE [LARGE SCALE GENOMIC DNA]</scope>
    <source>
        <strain evidence="1 2">LEGE 03274</strain>
    </source>
</reference>
<comment type="caution">
    <text evidence="1">The sequence shown here is derived from an EMBL/GenBank/DDBJ whole genome shotgun (WGS) entry which is preliminary data.</text>
</comment>
<keyword evidence="2" id="KW-1185">Reference proteome</keyword>
<evidence type="ECO:0000313" key="2">
    <source>
        <dbReference type="Proteomes" id="UP000654604"/>
    </source>
</evidence>
<protein>
    <submittedName>
        <fullName evidence="1">Uncharacterized protein</fullName>
    </submittedName>
</protein>
<sequence length="481" mass="56766">MLNQRTSLNNRQKNNPKGRYYLGFCYKGDAQKLIEVISQQINEYDLSKLIPLLRVEKKDKKNKRGSFYFFLAIDNVDNPQLKIKYQQFKDKILVLSYFYYPAVPKGTPNNFSYEQIKSMVGNAHDVLDYTNPIPYQKNQEKDIQSNPFTFDFTPAYLLNGSEEKKYQHLLYWLSSIGNCSWQLFKQTCELLNLKNPQRIIRRLKLLGHIEISDDGKKCFINPPIIIKILSNSEEEKFILCGQRNQKLISILTNYGEIIYSSHPLKNAPYTIEIKFNHSLDLKNIIQEIKTRYNLVIYYSDLTICQLENLPNFEQWFENLPTLLGIIPSLYDWKYLVNNDFTDCLNPDKTGMYQMFKHNQEKSLDAINSLKIKPVATLFYDRDKQYFKQGNWYGLRFLTLKKNNEPILWKYDVNKKRLAIPYSQRLPELYERLLVLSSGILPSYSKTEDENIWLIYENISEQLLDILIKKLSLSQPLLIDST</sequence>